<dbReference type="Gene3D" id="3.90.660.10">
    <property type="match status" value="1"/>
</dbReference>
<dbReference type="HOGENOM" id="CLU_1409270_0_0_1"/>
<dbReference type="Pfam" id="PF01593">
    <property type="entry name" value="Amino_oxidase"/>
    <property type="match status" value="1"/>
</dbReference>
<dbReference type="SUPFAM" id="SSF51905">
    <property type="entry name" value="FAD/NAD(P)-binding domain"/>
    <property type="match status" value="1"/>
</dbReference>
<proteinExistence type="predicted"/>
<evidence type="ECO:0000259" key="1">
    <source>
        <dbReference type="Pfam" id="PF01593"/>
    </source>
</evidence>
<reference evidence="2 3" key="1">
    <citation type="journal article" date="2014" name="PLoS Genet.">
        <title>Analysis of the Phlebiopsis gigantea genome, transcriptome and secretome provides insight into its pioneer colonization strategies of wood.</title>
        <authorList>
            <person name="Hori C."/>
            <person name="Ishida T."/>
            <person name="Igarashi K."/>
            <person name="Samejima M."/>
            <person name="Suzuki H."/>
            <person name="Master E."/>
            <person name="Ferreira P."/>
            <person name="Ruiz-Duenas F.J."/>
            <person name="Held B."/>
            <person name="Canessa P."/>
            <person name="Larrondo L.F."/>
            <person name="Schmoll M."/>
            <person name="Druzhinina I.S."/>
            <person name="Kubicek C.P."/>
            <person name="Gaskell J.A."/>
            <person name="Kersten P."/>
            <person name="St John F."/>
            <person name="Glasner J."/>
            <person name="Sabat G."/>
            <person name="Splinter BonDurant S."/>
            <person name="Syed K."/>
            <person name="Yadav J."/>
            <person name="Mgbeahuruike A.C."/>
            <person name="Kovalchuk A."/>
            <person name="Asiegbu F.O."/>
            <person name="Lackner G."/>
            <person name="Hoffmeister D."/>
            <person name="Rencoret J."/>
            <person name="Gutierrez A."/>
            <person name="Sun H."/>
            <person name="Lindquist E."/>
            <person name="Barry K."/>
            <person name="Riley R."/>
            <person name="Grigoriev I.V."/>
            <person name="Henrissat B."/>
            <person name="Kues U."/>
            <person name="Berka R.M."/>
            <person name="Martinez A.T."/>
            <person name="Covert S.F."/>
            <person name="Blanchette R.A."/>
            <person name="Cullen D."/>
        </authorList>
    </citation>
    <scope>NUCLEOTIDE SEQUENCE [LARGE SCALE GENOMIC DNA]</scope>
    <source>
        <strain evidence="2 3">11061_1 CR5-6</strain>
    </source>
</reference>
<dbReference type="EMBL" id="KN840982">
    <property type="protein sequence ID" value="KIP01064.1"/>
    <property type="molecule type" value="Genomic_DNA"/>
</dbReference>
<organism evidence="2 3">
    <name type="scientific">Phlebiopsis gigantea (strain 11061_1 CR5-6)</name>
    <name type="common">White-rot fungus</name>
    <name type="synonym">Peniophora gigantea</name>
    <dbReference type="NCBI Taxonomy" id="745531"/>
    <lineage>
        <taxon>Eukaryota</taxon>
        <taxon>Fungi</taxon>
        <taxon>Dikarya</taxon>
        <taxon>Basidiomycota</taxon>
        <taxon>Agaricomycotina</taxon>
        <taxon>Agaricomycetes</taxon>
        <taxon>Polyporales</taxon>
        <taxon>Phanerochaetaceae</taxon>
        <taxon>Phlebiopsis</taxon>
    </lineage>
</organism>
<dbReference type="Gene3D" id="1.10.10.1620">
    <property type="match status" value="1"/>
</dbReference>
<dbReference type="GO" id="GO:0016491">
    <property type="term" value="F:oxidoreductase activity"/>
    <property type="evidence" value="ECO:0007669"/>
    <property type="project" value="InterPro"/>
</dbReference>
<dbReference type="SUPFAM" id="SSF54373">
    <property type="entry name" value="FAD-linked reductases, C-terminal domain"/>
    <property type="match status" value="1"/>
</dbReference>
<sequence>MSRTVVYPSYGVGQPESGACMIVSYAWTNDALALTGLMGVESRDVLRQRVLQDLVEVHRFNEKAAAELEGMLEEMHPYSWSADPNTMGAFAFFGPGDFKKLYPALTRPAAGGRLHFAGEVCSVRHAWVLGALEASTRAVHEVLQCSYAGKKAGAFEDAYGRPEGWTQDMMHVQRLLGMFGAVGEVPPVGAVGA</sequence>
<accession>A0A0C3N990</accession>
<dbReference type="InterPro" id="IPR036188">
    <property type="entry name" value="FAD/NAD-bd_sf"/>
</dbReference>
<evidence type="ECO:0000313" key="2">
    <source>
        <dbReference type="EMBL" id="KIP01064.1"/>
    </source>
</evidence>
<name>A0A0C3N990_PHLG1</name>
<dbReference type="OrthoDB" id="3265609at2759"/>
<protein>
    <recommendedName>
        <fullName evidence="1">Amine oxidase domain-containing protein</fullName>
    </recommendedName>
</protein>
<dbReference type="STRING" id="745531.A0A0C3N990"/>
<dbReference type="InterPro" id="IPR002937">
    <property type="entry name" value="Amino_oxidase"/>
</dbReference>
<dbReference type="Proteomes" id="UP000053257">
    <property type="component" value="Unassembled WGS sequence"/>
</dbReference>
<evidence type="ECO:0000313" key="3">
    <source>
        <dbReference type="Proteomes" id="UP000053257"/>
    </source>
</evidence>
<dbReference type="AlphaFoldDB" id="A0A0C3N990"/>
<gene>
    <name evidence="2" type="ORF">PHLGIDRAFT_123714</name>
</gene>
<keyword evidence="3" id="KW-1185">Reference proteome</keyword>
<feature type="domain" description="Amine oxidase" evidence="1">
    <location>
        <begin position="15"/>
        <end position="143"/>
    </location>
</feature>